<protein>
    <submittedName>
        <fullName evidence="1">Uncharacterized protein</fullName>
    </submittedName>
</protein>
<organism evidence="1 2">
    <name type="scientific">Cichorium intybus</name>
    <name type="common">Chicory</name>
    <dbReference type="NCBI Taxonomy" id="13427"/>
    <lineage>
        <taxon>Eukaryota</taxon>
        <taxon>Viridiplantae</taxon>
        <taxon>Streptophyta</taxon>
        <taxon>Embryophyta</taxon>
        <taxon>Tracheophyta</taxon>
        <taxon>Spermatophyta</taxon>
        <taxon>Magnoliopsida</taxon>
        <taxon>eudicotyledons</taxon>
        <taxon>Gunneridae</taxon>
        <taxon>Pentapetalae</taxon>
        <taxon>asterids</taxon>
        <taxon>campanulids</taxon>
        <taxon>Asterales</taxon>
        <taxon>Asteraceae</taxon>
        <taxon>Cichorioideae</taxon>
        <taxon>Cichorieae</taxon>
        <taxon>Cichoriinae</taxon>
        <taxon>Cichorium</taxon>
    </lineage>
</organism>
<accession>A0ACB9E1Q5</accession>
<dbReference type="EMBL" id="CM042012">
    <property type="protein sequence ID" value="KAI3752381.1"/>
    <property type="molecule type" value="Genomic_DNA"/>
</dbReference>
<name>A0ACB9E1Q5_CICIN</name>
<sequence length="1453" mass="166113">MTEPEPKDKTGENSSTLIDHNSPYYLHPSDVPKQIHVNEILTDSNYADWSQEMEIFLFAKNKFEFVDGTIEKPEKGAKDYMLWMRCDAMVKGWLTAAMEKNIRDSVKYANTASRMWADLRERFGKESSPRAYELKQKIASTRQDGTSVSVYYTSLRTLWDEVSSILPFPRCSCDGCSCDVGKEINDFQEKERLYQFLMGLDTEFAVIKTQILATKPTPSLATVYHLVAEDERQRNISNDKRSPPEPAAFKAFQRKSTNFNSSKERNFQKNFKENKEKKEDEQCTFCGREGHKRDGCFKLIGYPEWWPGKKGEKNKPRAACTETESSPIPELTNEQYQLFVKHFSTNNEAVGPKANMTGKRCDDDDWIVDSGCTEHITYLLDLLENKKITPFERPVVIPNGESIPVKGKGDCTLTRDVKIDGVLCVPDFKCNLLSVSRITNDLQCAVTFFPNFCVMQGLQTKNLIGAGRREGGLYRMGMVKKRKAMLTFTDTWHKRLGHASKGKLSNIDFIKGNSVDFSSKGCDSCAKAKLARTPFPISINKSTSVFDLIHCDIWGGYRIPSYTKANYFLTIVDDFSRAVWVFLIKHKSDASRCLIDFHRMIKVQFEKCIKKIRCDNGGEFTSNSMHQFYSQEGILLETTCPHTPQQNGIVERKHRHLLETARAIRFEANIPKRFWGECILTAAYIINRLPSKIIENKTPYELVWNKKPQYDHMKVFGCLVYYKNMNTKGDKFEEKGKPGIFLGYPQGVKGYKVYDVRDKRIVISRDVLFNEGVFPLRSIDINTHNGDEQPVKCSDDNPYIDRPLHEHTQSEERDEPQNEDEVIPPEHEHVNQARDDTGPVETTDHVDEARPEAQFQPNNMLDQNSDGMNADNRIRSTRIKTQPQKFKDYLVKLPPSVAHQQPALDRESPTVHPISNFVSYEGFSNTHKAYLSAISSNDEPKTFKQASQCPRWQEAMQNEVRALEQNDTWSITNLPPGKRAIDSKWVYKIKYKPNGEVERYKARLVAKGFTQMEGVDYHDTFAPVAKLVTVRTLLAVVAKKNWIVHQLDVNNAFLHGELEEEVYMKIPQGFSRENETRVCRLQKSLYGLKQASRNWYQKFTKFLLTLNFQQSKADHSLFLQNENGNYMAILIYVDDVIIVGNNFDLIQRTKKQLHEAFSIKDLGKLKYFLGIEVAHTQDGLVLSQRKYIMDILTDSGMLGCKPSPFPIEQNLKLTQGENEPKVDASQYRRLIGRMLYLQATRPDVTYAVNALSQFVADPRQSHMEAANRVLRYLKGTTGQGILLPKAGDPVLTAFCDSDWLGCPSTRRSRTGYLLMLGGALISWKTKKQSVVSRSSAEAEYRAMASTVSEVLWVRWLLKDLQVHIDIPTPLFCDNQAARHIATNPVFHERTKHVEMDCFFVRERVVSKEILPLRIDSKMQVADLLTKGLSTNQLKFLLGKMGIVNLHAPSCGGV</sequence>
<reference evidence="2" key="1">
    <citation type="journal article" date="2022" name="Mol. Ecol. Resour.">
        <title>The genomes of chicory, endive, great burdock and yacon provide insights into Asteraceae palaeo-polyploidization history and plant inulin production.</title>
        <authorList>
            <person name="Fan W."/>
            <person name="Wang S."/>
            <person name="Wang H."/>
            <person name="Wang A."/>
            <person name="Jiang F."/>
            <person name="Liu H."/>
            <person name="Zhao H."/>
            <person name="Xu D."/>
            <person name="Zhang Y."/>
        </authorList>
    </citation>
    <scope>NUCLEOTIDE SEQUENCE [LARGE SCALE GENOMIC DNA]</scope>
    <source>
        <strain evidence="2">cv. Punajuju</strain>
    </source>
</reference>
<dbReference type="Proteomes" id="UP001055811">
    <property type="component" value="Linkage Group LG04"/>
</dbReference>
<reference evidence="1 2" key="2">
    <citation type="journal article" date="2022" name="Mol. Ecol. Resour.">
        <title>The genomes of chicory, endive, great burdock and yacon provide insights into Asteraceae paleo-polyploidization history and plant inulin production.</title>
        <authorList>
            <person name="Fan W."/>
            <person name="Wang S."/>
            <person name="Wang H."/>
            <person name="Wang A."/>
            <person name="Jiang F."/>
            <person name="Liu H."/>
            <person name="Zhao H."/>
            <person name="Xu D."/>
            <person name="Zhang Y."/>
        </authorList>
    </citation>
    <scope>NUCLEOTIDE SEQUENCE [LARGE SCALE GENOMIC DNA]</scope>
    <source>
        <strain evidence="2">cv. Punajuju</strain>
        <tissue evidence="1">Leaves</tissue>
    </source>
</reference>
<keyword evidence="2" id="KW-1185">Reference proteome</keyword>
<evidence type="ECO:0000313" key="2">
    <source>
        <dbReference type="Proteomes" id="UP001055811"/>
    </source>
</evidence>
<comment type="caution">
    <text evidence="1">The sequence shown here is derived from an EMBL/GenBank/DDBJ whole genome shotgun (WGS) entry which is preliminary data.</text>
</comment>
<evidence type="ECO:0000313" key="1">
    <source>
        <dbReference type="EMBL" id="KAI3752381.1"/>
    </source>
</evidence>
<gene>
    <name evidence="1" type="ORF">L2E82_24384</name>
</gene>
<proteinExistence type="predicted"/>